<feature type="transmembrane region" description="Helical" evidence="1">
    <location>
        <begin position="118"/>
        <end position="136"/>
    </location>
</feature>
<reference evidence="3 4" key="1">
    <citation type="submission" date="2021-10" db="EMBL/GenBank/DDBJ databases">
        <title>Lutispora strain m25 sp. nov., a thermophilic, non-spore-forming bacterium isolated from a lab-scale methanogenic bioreactor digesting anaerobic sludge.</title>
        <authorList>
            <person name="El Houari A."/>
            <person name="Mcdonald J."/>
        </authorList>
    </citation>
    <scope>NUCLEOTIDE SEQUENCE [LARGE SCALE GENOMIC DNA]</scope>
    <source>
        <strain evidence="4">m25</strain>
    </source>
</reference>
<keyword evidence="1" id="KW-0472">Membrane</keyword>
<dbReference type="Proteomes" id="UP001651880">
    <property type="component" value="Unassembled WGS sequence"/>
</dbReference>
<keyword evidence="1" id="KW-1133">Transmembrane helix</keyword>
<evidence type="ECO:0000259" key="2">
    <source>
        <dbReference type="Pfam" id="PF06808"/>
    </source>
</evidence>
<feature type="transmembrane region" description="Helical" evidence="1">
    <location>
        <begin position="356"/>
        <end position="381"/>
    </location>
</feature>
<feature type="transmembrane region" description="Helical" evidence="1">
    <location>
        <begin position="94"/>
        <end position="112"/>
    </location>
</feature>
<keyword evidence="4" id="KW-1185">Reference proteome</keyword>
<dbReference type="Pfam" id="PF06808">
    <property type="entry name" value="DctM"/>
    <property type="match status" value="1"/>
</dbReference>
<proteinExistence type="predicted"/>
<feature type="transmembrane region" description="Helical" evidence="1">
    <location>
        <begin position="54"/>
        <end position="74"/>
    </location>
</feature>
<name>A0ABT1NL80_9FIRM</name>
<sequence>MQIELLVFIVMLGAFLLGNFLLKLPVSISMIMGAVLGALVAGEGFPLRHLFEGTFVYIDTILIISTAMIFMKVIEKSGAMEALNVTIVKRFHKIPAVMLIMLMLMIMFPGMITGSSTAAVLSAGSIVAPVLLLMGIPAPQTGAILAIGSIMGMAAPPVNIPAMLIAGGVDMPYIGFEGPLLFLTIPGAIFTVLFIGMRYCKNLNYDEIIKNLNFNMNAKHGFKLYLPILTVLTLMVLTRVLPTAIPNLGMPLIFMLGSIVGMFTGEKLDFISTVKDAMNTTVPVLGKLMGVGMFIQIMTLTGVRGYIVISCLGLSTVLLYVAIATVMPAFGAVSSYGAASVLGVPFLLALLSGNQIIVAAALSFICSLGDLMPPTALAGNYAAQIVNERYFKVLRYCLIPFTACIIFGIICLIYSKNLSFLV</sequence>
<evidence type="ECO:0000313" key="3">
    <source>
        <dbReference type="EMBL" id="MCQ1531364.1"/>
    </source>
</evidence>
<feature type="transmembrane region" description="Helical" evidence="1">
    <location>
        <begin position="29"/>
        <end position="48"/>
    </location>
</feature>
<feature type="transmembrane region" description="Helical" evidence="1">
    <location>
        <begin position="393"/>
        <end position="415"/>
    </location>
</feature>
<evidence type="ECO:0000313" key="4">
    <source>
        <dbReference type="Proteomes" id="UP001651880"/>
    </source>
</evidence>
<feature type="transmembrane region" description="Helical" evidence="1">
    <location>
        <begin position="330"/>
        <end position="350"/>
    </location>
</feature>
<comment type="caution">
    <text evidence="3">The sequence shown here is derived from an EMBL/GenBank/DDBJ whole genome shotgun (WGS) entry which is preliminary data.</text>
</comment>
<feature type="transmembrane region" description="Helical" evidence="1">
    <location>
        <begin position="248"/>
        <end position="265"/>
    </location>
</feature>
<accession>A0ABT1NL80</accession>
<evidence type="ECO:0000256" key="1">
    <source>
        <dbReference type="SAM" id="Phobius"/>
    </source>
</evidence>
<feature type="transmembrane region" description="Helical" evidence="1">
    <location>
        <begin position="221"/>
        <end position="242"/>
    </location>
</feature>
<protein>
    <submittedName>
        <fullName evidence="3">TRAP transporter large permease subunit</fullName>
    </submittedName>
</protein>
<keyword evidence="1" id="KW-0812">Transmembrane</keyword>
<dbReference type="InterPro" id="IPR010656">
    <property type="entry name" value="DctM"/>
</dbReference>
<gene>
    <name evidence="3" type="ORF">LJD61_17725</name>
</gene>
<feature type="domain" description="TRAP C4-dicarboxylate transport system permease DctM subunit" evidence="2">
    <location>
        <begin position="20"/>
        <end position="417"/>
    </location>
</feature>
<dbReference type="RefSeq" id="WP_255228894.1">
    <property type="nucleotide sequence ID" value="NZ_JAJEKE010000021.1"/>
</dbReference>
<feature type="transmembrane region" description="Helical" evidence="1">
    <location>
        <begin position="180"/>
        <end position="200"/>
    </location>
</feature>
<feature type="transmembrane region" description="Helical" evidence="1">
    <location>
        <begin position="303"/>
        <end position="323"/>
    </location>
</feature>
<organism evidence="3 4">
    <name type="scientific">Lutispora saccharofermentans</name>
    <dbReference type="NCBI Taxonomy" id="3024236"/>
    <lineage>
        <taxon>Bacteria</taxon>
        <taxon>Bacillati</taxon>
        <taxon>Bacillota</taxon>
        <taxon>Clostridia</taxon>
        <taxon>Lutisporales</taxon>
        <taxon>Lutisporaceae</taxon>
        <taxon>Lutispora</taxon>
    </lineage>
</organism>
<dbReference type="EMBL" id="JAJEKE010000021">
    <property type="protein sequence ID" value="MCQ1531364.1"/>
    <property type="molecule type" value="Genomic_DNA"/>
</dbReference>
<feature type="transmembrane region" description="Helical" evidence="1">
    <location>
        <begin position="143"/>
        <end position="168"/>
    </location>
</feature>